<gene>
    <name evidence="2" type="ORF">QE152_g20747</name>
</gene>
<keyword evidence="3" id="KW-1185">Reference proteome</keyword>
<evidence type="ECO:0000256" key="1">
    <source>
        <dbReference type="SAM" id="SignalP"/>
    </source>
</evidence>
<feature type="chain" id="PRO_5043362758" evidence="1">
    <location>
        <begin position="24"/>
        <end position="106"/>
    </location>
</feature>
<proteinExistence type="predicted"/>
<keyword evidence="1" id="KW-0732">Signal</keyword>
<evidence type="ECO:0000313" key="3">
    <source>
        <dbReference type="Proteomes" id="UP001458880"/>
    </source>
</evidence>
<evidence type="ECO:0000313" key="2">
    <source>
        <dbReference type="EMBL" id="KAK9721742.1"/>
    </source>
</evidence>
<sequence>MCIFYFLRNVLLRLLELLELAENLDEEEIVPDGIVITSPDKCNEYTDCDSGDEGSNNSNHMNHNQLQAEAEFYFSEDEAEIEQDEEDDLPLSTFVKRSKLDDVKCK</sequence>
<organism evidence="2 3">
    <name type="scientific">Popillia japonica</name>
    <name type="common">Japanese beetle</name>
    <dbReference type="NCBI Taxonomy" id="7064"/>
    <lineage>
        <taxon>Eukaryota</taxon>
        <taxon>Metazoa</taxon>
        <taxon>Ecdysozoa</taxon>
        <taxon>Arthropoda</taxon>
        <taxon>Hexapoda</taxon>
        <taxon>Insecta</taxon>
        <taxon>Pterygota</taxon>
        <taxon>Neoptera</taxon>
        <taxon>Endopterygota</taxon>
        <taxon>Coleoptera</taxon>
        <taxon>Polyphaga</taxon>
        <taxon>Scarabaeiformia</taxon>
        <taxon>Scarabaeidae</taxon>
        <taxon>Rutelinae</taxon>
        <taxon>Popillia</taxon>
    </lineage>
</organism>
<dbReference type="Proteomes" id="UP001458880">
    <property type="component" value="Unassembled WGS sequence"/>
</dbReference>
<comment type="caution">
    <text evidence="2">The sequence shown here is derived from an EMBL/GenBank/DDBJ whole genome shotgun (WGS) entry which is preliminary data.</text>
</comment>
<accession>A0AAW1KP21</accession>
<feature type="signal peptide" evidence="1">
    <location>
        <begin position="1"/>
        <end position="23"/>
    </location>
</feature>
<protein>
    <submittedName>
        <fullName evidence="2">Uncharacterized protein</fullName>
    </submittedName>
</protein>
<name>A0AAW1KP21_POPJA</name>
<reference evidence="2 3" key="1">
    <citation type="journal article" date="2024" name="BMC Genomics">
        <title>De novo assembly and annotation of Popillia japonica's genome with initial clues to its potential as an invasive pest.</title>
        <authorList>
            <person name="Cucini C."/>
            <person name="Boschi S."/>
            <person name="Funari R."/>
            <person name="Cardaioli E."/>
            <person name="Iannotti N."/>
            <person name="Marturano G."/>
            <person name="Paoli F."/>
            <person name="Bruttini M."/>
            <person name="Carapelli A."/>
            <person name="Frati F."/>
            <person name="Nardi F."/>
        </authorList>
    </citation>
    <scope>NUCLEOTIDE SEQUENCE [LARGE SCALE GENOMIC DNA]</scope>
    <source>
        <strain evidence="2">DMR45628</strain>
    </source>
</reference>
<dbReference type="EMBL" id="JASPKY010000195">
    <property type="protein sequence ID" value="KAK9721742.1"/>
    <property type="molecule type" value="Genomic_DNA"/>
</dbReference>
<dbReference type="AlphaFoldDB" id="A0AAW1KP21"/>